<dbReference type="PROSITE" id="PS00012">
    <property type="entry name" value="PHOSPHOPANTETHEINE"/>
    <property type="match status" value="1"/>
</dbReference>
<protein>
    <recommendedName>
        <fullName evidence="3">Carrier domain-containing protein</fullName>
    </recommendedName>
</protein>
<proteinExistence type="predicted"/>
<dbReference type="RefSeq" id="WP_344946912.1">
    <property type="nucleotide sequence ID" value="NZ_BAAAZR010000028.1"/>
</dbReference>
<dbReference type="InterPro" id="IPR009081">
    <property type="entry name" value="PP-bd_ACP"/>
</dbReference>
<dbReference type="PROSITE" id="PS50075">
    <property type="entry name" value="CARRIER"/>
    <property type="match status" value="1"/>
</dbReference>
<dbReference type="Pfam" id="PF00550">
    <property type="entry name" value="PP-binding"/>
    <property type="match status" value="1"/>
</dbReference>
<evidence type="ECO:0000259" key="3">
    <source>
        <dbReference type="PROSITE" id="PS50075"/>
    </source>
</evidence>
<dbReference type="EMBL" id="BAAAZR010000028">
    <property type="protein sequence ID" value="GAA3829026.1"/>
    <property type="molecule type" value="Genomic_DNA"/>
</dbReference>
<accession>A0ABP7IWR1</accession>
<dbReference type="Gene3D" id="1.10.1200.10">
    <property type="entry name" value="ACP-like"/>
    <property type="match status" value="1"/>
</dbReference>
<organism evidence="4 5">
    <name type="scientific">Sphaerisporangium flaviroseum</name>
    <dbReference type="NCBI Taxonomy" id="509199"/>
    <lineage>
        <taxon>Bacteria</taxon>
        <taxon>Bacillati</taxon>
        <taxon>Actinomycetota</taxon>
        <taxon>Actinomycetes</taxon>
        <taxon>Streptosporangiales</taxon>
        <taxon>Streptosporangiaceae</taxon>
        <taxon>Sphaerisporangium</taxon>
    </lineage>
</organism>
<evidence type="ECO:0000313" key="5">
    <source>
        <dbReference type="Proteomes" id="UP001500888"/>
    </source>
</evidence>
<feature type="domain" description="Carrier" evidence="3">
    <location>
        <begin position="2"/>
        <end position="79"/>
    </location>
</feature>
<dbReference type="Proteomes" id="UP001500888">
    <property type="component" value="Unassembled WGS sequence"/>
</dbReference>
<evidence type="ECO:0000256" key="2">
    <source>
        <dbReference type="ARBA" id="ARBA00022553"/>
    </source>
</evidence>
<dbReference type="InterPro" id="IPR006162">
    <property type="entry name" value="Ppantetheine_attach_site"/>
</dbReference>
<sequence>MLEIPQRFQNILRRHLPYADSGEFSAADELAGLGLDSMGVVQLLVDLEDGYEIELPDDILDEETFATVGSLWRALSALLASNDERACPSPRR</sequence>
<dbReference type="InterPro" id="IPR036736">
    <property type="entry name" value="ACP-like_sf"/>
</dbReference>
<gene>
    <name evidence="4" type="ORF">GCM10022226_57300</name>
</gene>
<dbReference type="SUPFAM" id="SSF47336">
    <property type="entry name" value="ACP-like"/>
    <property type="match status" value="1"/>
</dbReference>
<name>A0ABP7IWR1_9ACTN</name>
<keyword evidence="1" id="KW-0596">Phosphopantetheine</keyword>
<evidence type="ECO:0000313" key="4">
    <source>
        <dbReference type="EMBL" id="GAA3829026.1"/>
    </source>
</evidence>
<reference evidence="5" key="1">
    <citation type="journal article" date="2019" name="Int. J. Syst. Evol. Microbiol.">
        <title>The Global Catalogue of Microorganisms (GCM) 10K type strain sequencing project: providing services to taxonomists for standard genome sequencing and annotation.</title>
        <authorList>
            <consortium name="The Broad Institute Genomics Platform"/>
            <consortium name="The Broad Institute Genome Sequencing Center for Infectious Disease"/>
            <person name="Wu L."/>
            <person name="Ma J."/>
        </authorList>
    </citation>
    <scope>NUCLEOTIDE SEQUENCE [LARGE SCALE GENOMIC DNA]</scope>
    <source>
        <strain evidence="5">JCM 16908</strain>
    </source>
</reference>
<keyword evidence="2" id="KW-0597">Phosphoprotein</keyword>
<keyword evidence="5" id="KW-1185">Reference proteome</keyword>
<comment type="caution">
    <text evidence="4">The sequence shown here is derived from an EMBL/GenBank/DDBJ whole genome shotgun (WGS) entry which is preliminary data.</text>
</comment>
<evidence type="ECO:0000256" key="1">
    <source>
        <dbReference type="ARBA" id="ARBA00022450"/>
    </source>
</evidence>